<evidence type="ECO:0000313" key="8">
    <source>
        <dbReference type="EMBL" id="TDD10200.1"/>
    </source>
</evidence>
<comment type="caution">
    <text evidence="8">The sequence shown here is derived from an EMBL/GenBank/DDBJ whole genome shotgun (WGS) entry which is preliminary data.</text>
</comment>
<feature type="compositionally biased region" description="Low complexity" evidence="5">
    <location>
        <begin position="196"/>
        <end position="209"/>
    </location>
</feature>
<feature type="domain" description="Lipoyl-binding" evidence="6">
    <location>
        <begin position="4"/>
        <end position="79"/>
    </location>
</feature>
<dbReference type="InterPro" id="IPR023213">
    <property type="entry name" value="CAT-like_dom_sf"/>
</dbReference>
<dbReference type="InterPro" id="IPR036625">
    <property type="entry name" value="E3-bd_dom_sf"/>
</dbReference>
<evidence type="ECO:0000256" key="1">
    <source>
        <dbReference type="ARBA" id="ARBA00001938"/>
    </source>
</evidence>
<evidence type="ECO:0000256" key="3">
    <source>
        <dbReference type="ARBA" id="ARBA00022823"/>
    </source>
</evidence>
<keyword evidence="9" id="KW-1185">Reference proteome</keyword>
<feature type="compositionally biased region" description="Polar residues" evidence="5">
    <location>
        <begin position="140"/>
        <end position="151"/>
    </location>
</feature>
<dbReference type="GO" id="GO:0006086">
    <property type="term" value="P:pyruvate decarboxylation to acetyl-CoA"/>
    <property type="evidence" value="ECO:0007669"/>
    <property type="project" value="InterPro"/>
</dbReference>
<keyword evidence="4" id="KW-0012">Acyltransferase</keyword>
<gene>
    <name evidence="8" type="ORF">E1181_02915</name>
</gene>
<proteinExistence type="inferred from homology"/>
<feature type="region of interest" description="Disordered" evidence="5">
    <location>
        <begin position="196"/>
        <end position="222"/>
    </location>
</feature>
<feature type="domain" description="Peripheral subunit-binding (PSBD)" evidence="7">
    <location>
        <begin position="155"/>
        <end position="192"/>
    </location>
</feature>
<comment type="cofactor">
    <cofactor evidence="1 4">
        <name>(R)-lipoate</name>
        <dbReference type="ChEBI" id="CHEBI:83088"/>
    </cofactor>
</comment>
<keyword evidence="3 4" id="KW-0450">Lipoyl</keyword>
<dbReference type="CDD" id="cd06849">
    <property type="entry name" value="lipoyl_domain"/>
    <property type="match status" value="1"/>
</dbReference>
<dbReference type="EC" id="2.3.1.-" evidence="4"/>
<dbReference type="PROSITE" id="PS00189">
    <property type="entry name" value="LIPOYL"/>
    <property type="match status" value="1"/>
</dbReference>
<dbReference type="GO" id="GO:0004742">
    <property type="term" value="F:dihydrolipoyllysine-residue acetyltransferase activity"/>
    <property type="evidence" value="ECO:0007669"/>
    <property type="project" value="TreeGrafter"/>
</dbReference>
<feature type="domain" description="Peripheral subunit-binding (PSBD)" evidence="7">
    <location>
        <begin position="222"/>
        <end position="259"/>
    </location>
</feature>
<feature type="compositionally biased region" description="Low complexity" evidence="5">
    <location>
        <begin position="96"/>
        <end position="120"/>
    </location>
</feature>
<feature type="region of interest" description="Disordered" evidence="5">
    <location>
        <begin position="96"/>
        <end position="151"/>
    </location>
</feature>
<reference evidence="8 9" key="1">
    <citation type="submission" date="2019-03" db="EMBL/GenBank/DDBJ databases">
        <title>Draft genome sequences of novel Actinobacteria.</title>
        <authorList>
            <person name="Sahin N."/>
            <person name="Ay H."/>
            <person name="Saygin H."/>
        </authorList>
    </citation>
    <scope>NUCLEOTIDE SEQUENCE [LARGE SCALE GENOMIC DNA]</scope>
    <source>
        <strain evidence="8 9">16K309</strain>
    </source>
</reference>
<comment type="similarity">
    <text evidence="2 4">Belongs to the 2-oxoacid dehydrogenase family.</text>
</comment>
<dbReference type="InterPro" id="IPR045257">
    <property type="entry name" value="E2/Pdx1"/>
</dbReference>
<dbReference type="InterPro" id="IPR011053">
    <property type="entry name" value="Single_hybrid_motif"/>
</dbReference>
<dbReference type="Pfam" id="PF00364">
    <property type="entry name" value="Biotin_lipoyl"/>
    <property type="match status" value="1"/>
</dbReference>
<dbReference type="OrthoDB" id="9805770at2"/>
<dbReference type="GO" id="GO:0045254">
    <property type="term" value="C:pyruvate dehydrogenase complex"/>
    <property type="evidence" value="ECO:0007669"/>
    <property type="project" value="InterPro"/>
</dbReference>
<dbReference type="PROSITE" id="PS51826">
    <property type="entry name" value="PSBD"/>
    <property type="match status" value="2"/>
</dbReference>
<dbReference type="InterPro" id="IPR004167">
    <property type="entry name" value="PSBD"/>
</dbReference>
<feature type="compositionally biased region" description="Pro residues" evidence="5">
    <location>
        <begin position="121"/>
        <end position="132"/>
    </location>
</feature>
<evidence type="ECO:0000313" key="9">
    <source>
        <dbReference type="Proteomes" id="UP000295674"/>
    </source>
</evidence>
<evidence type="ECO:0000259" key="7">
    <source>
        <dbReference type="PROSITE" id="PS51826"/>
    </source>
</evidence>
<dbReference type="Gene3D" id="2.40.50.100">
    <property type="match status" value="1"/>
</dbReference>
<dbReference type="PANTHER" id="PTHR23151:SF90">
    <property type="entry name" value="DIHYDROLIPOYLLYSINE-RESIDUE ACETYLTRANSFERASE COMPONENT OF PYRUVATE DEHYDROGENASE COMPLEX, MITOCHONDRIAL-RELATED"/>
    <property type="match status" value="1"/>
</dbReference>
<evidence type="ECO:0000256" key="2">
    <source>
        <dbReference type="ARBA" id="ARBA00007317"/>
    </source>
</evidence>
<keyword evidence="4" id="KW-0808">Transferase</keyword>
<dbReference type="SUPFAM" id="SSF47005">
    <property type="entry name" value="Peripheral subunit-binding domain of 2-oxo acid dehydrogenase complex"/>
    <property type="match status" value="2"/>
</dbReference>
<dbReference type="Gene3D" id="4.10.320.10">
    <property type="entry name" value="E3-binding domain"/>
    <property type="match status" value="2"/>
</dbReference>
<accession>A0A4R4WA77</accession>
<dbReference type="InterPro" id="IPR000089">
    <property type="entry name" value="Biotin_lipoyl"/>
</dbReference>
<name>A0A4R4WA77_9PSEU</name>
<dbReference type="SUPFAM" id="SSF51230">
    <property type="entry name" value="Single hybrid motif"/>
    <property type="match status" value="1"/>
</dbReference>
<dbReference type="Pfam" id="PF02817">
    <property type="entry name" value="E3_binding"/>
    <property type="match status" value="2"/>
</dbReference>
<dbReference type="AlphaFoldDB" id="A0A4R4WA77"/>
<protein>
    <recommendedName>
        <fullName evidence="4">Dihydrolipoamide acetyltransferase component of pyruvate dehydrogenase complex</fullName>
        <ecNumber evidence="4">2.3.1.-</ecNumber>
    </recommendedName>
</protein>
<dbReference type="Proteomes" id="UP000295674">
    <property type="component" value="Unassembled WGS sequence"/>
</dbReference>
<sequence>MSEINAIEVPKWGLSMEEGTVTGWRVSEGTSFRKGDLLCEVETSKITNELEAPFDGLLRRIVAQPGETLPVGGVLAVSAAETVSDAEIEDFLSSRGAPPALAEAPDPAEVAAPAGARPSAAAPPPAAPPAPKPGASSGSTVVPESLQGQTSGEVFTTPHALKLAAQLTIDLDKVTGTGRAGRVSVEDVHNAIRAAGGSVAAPAPPARSGLPGRSSQDDSEVNATPVARRLAGNLGINLHDCRATGSRGRVCEADVREAERKFGLVTASPEASSDAEIPVEFETVAFDSMRKAIGQRLQASKRDAPHFRLTADLEIDELLALRKQINATVPSVKLSVNDFIVKACGAALLKVPEVNVQFDEQTQSVRRYTHADVSVAVALPSGLITPIVRETDTRSLASVSEEMHSLVTRAKSGTLTPEEFQGGTFTVSNLGMFGVREFDAIINPPQAAILAVGSGDQRPVVVNGEVVPRTVLTVTLSCDHRVIDGALGASFLAELKRFVESPALMLV</sequence>
<dbReference type="Pfam" id="PF00198">
    <property type="entry name" value="2-oxoacid_dh"/>
    <property type="match status" value="1"/>
</dbReference>
<dbReference type="PROSITE" id="PS50968">
    <property type="entry name" value="BIOTINYL_LIPOYL"/>
    <property type="match status" value="1"/>
</dbReference>
<dbReference type="RefSeq" id="WP_132672297.1">
    <property type="nucleotide sequence ID" value="NZ_SMKS01000002.1"/>
</dbReference>
<dbReference type="EMBL" id="SMKS01000002">
    <property type="protein sequence ID" value="TDD10200.1"/>
    <property type="molecule type" value="Genomic_DNA"/>
</dbReference>
<dbReference type="SUPFAM" id="SSF52777">
    <property type="entry name" value="CoA-dependent acyltransferases"/>
    <property type="match status" value="1"/>
</dbReference>
<organism evidence="8 9">
    <name type="scientific">Saccharopolyspora terrae</name>
    <dbReference type="NCBI Taxonomy" id="2530384"/>
    <lineage>
        <taxon>Bacteria</taxon>
        <taxon>Bacillati</taxon>
        <taxon>Actinomycetota</taxon>
        <taxon>Actinomycetes</taxon>
        <taxon>Pseudonocardiales</taxon>
        <taxon>Pseudonocardiaceae</taxon>
        <taxon>Saccharopolyspora</taxon>
    </lineage>
</organism>
<dbReference type="InterPro" id="IPR003016">
    <property type="entry name" value="2-oxoA_DH_lipoyl-BS"/>
</dbReference>
<dbReference type="PANTHER" id="PTHR23151">
    <property type="entry name" value="DIHYDROLIPOAMIDE ACETYL/SUCCINYL-TRANSFERASE-RELATED"/>
    <property type="match status" value="1"/>
</dbReference>
<evidence type="ECO:0000256" key="5">
    <source>
        <dbReference type="SAM" id="MobiDB-lite"/>
    </source>
</evidence>
<evidence type="ECO:0000256" key="4">
    <source>
        <dbReference type="RuleBase" id="RU003423"/>
    </source>
</evidence>
<dbReference type="InterPro" id="IPR001078">
    <property type="entry name" value="2-oxoacid_DH_actylTfrase"/>
</dbReference>
<dbReference type="Gene3D" id="3.30.559.10">
    <property type="entry name" value="Chloramphenicol acetyltransferase-like domain"/>
    <property type="match status" value="1"/>
</dbReference>
<evidence type="ECO:0000259" key="6">
    <source>
        <dbReference type="PROSITE" id="PS50968"/>
    </source>
</evidence>